<organism evidence="10 11">
    <name type="scientific">Massilia soli</name>
    <dbReference type="NCBI Taxonomy" id="2792854"/>
    <lineage>
        <taxon>Bacteria</taxon>
        <taxon>Pseudomonadati</taxon>
        <taxon>Pseudomonadota</taxon>
        <taxon>Betaproteobacteria</taxon>
        <taxon>Burkholderiales</taxon>
        <taxon>Oxalobacteraceae</taxon>
        <taxon>Telluria group</taxon>
        <taxon>Massilia</taxon>
    </lineage>
</organism>
<evidence type="ECO:0000313" key="11">
    <source>
        <dbReference type="Proteomes" id="UP000809349"/>
    </source>
</evidence>
<keyword evidence="10" id="KW-0969">Cilium</keyword>
<accession>A0ABS7SSW4</accession>
<feature type="chain" id="PRO_5046779461" description="Flagellar protein" evidence="9">
    <location>
        <begin position="24"/>
        <end position="207"/>
    </location>
</feature>
<comment type="subcellular location">
    <subcellularLocation>
        <location evidence="7">Cell membrane</location>
    </subcellularLocation>
    <subcellularLocation>
        <location evidence="7">Bacterial flagellum basal body</location>
    </subcellularLocation>
</comment>
<keyword evidence="9" id="KW-0732">Signal</keyword>
<comment type="similarity">
    <text evidence="6 7">Belongs to the FliO/MopB family.</text>
</comment>
<sequence>MTLRLLTAAALLCGLAAPLAAVAAPAPAAAPVLSPPAVNAAAAPAVTTPADATAAPAATAAGAPAPAPAESQFVTPRPAQPALQPAAQPTASAAGSLMQTTFALLLVLALLAALAWFLKRYGPKAAGGSANLRMVGALNLGGRERILVVEVGDQWIVVGASPGRVNALATMPKQHSVDTQPMVQPGLPMAGGFGDWLKQTIDKRNAK</sequence>
<feature type="region of interest" description="Disordered" evidence="8">
    <location>
        <begin position="57"/>
        <end position="87"/>
    </location>
</feature>
<dbReference type="InterPro" id="IPR052205">
    <property type="entry name" value="FliO/MopB"/>
</dbReference>
<feature type="signal peptide" evidence="9">
    <location>
        <begin position="1"/>
        <end position="23"/>
    </location>
</feature>
<evidence type="ECO:0000256" key="5">
    <source>
        <dbReference type="ARBA" id="ARBA00023143"/>
    </source>
</evidence>
<keyword evidence="1 7" id="KW-1003">Cell membrane</keyword>
<dbReference type="Proteomes" id="UP000809349">
    <property type="component" value="Unassembled WGS sequence"/>
</dbReference>
<evidence type="ECO:0000313" key="10">
    <source>
        <dbReference type="EMBL" id="MBZ2209032.1"/>
    </source>
</evidence>
<evidence type="ECO:0000256" key="3">
    <source>
        <dbReference type="ARBA" id="ARBA00022989"/>
    </source>
</evidence>
<dbReference type="PANTHER" id="PTHR38766:SF1">
    <property type="entry name" value="FLAGELLAR PROTEIN FLIO"/>
    <property type="match status" value="1"/>
</dbReference>
<feature type="transmembrane region" description="Helical" evidence="7">
    <location>
        <begin position="97"/>
        <end position="118"/>
    </location>
</feature>
<keyword evidence="5 7" id="KW-0975">Bacterial flagellum</keyword>
<evidence type="ECO:0000256" key="9">
    <source>
        <dbReference type="SAM" id="SignalP"/>
    </source>
</evidence>
<reference evidence="10 11" key="1">
    <citation type="submission" date="2021-08" db="EMBL/GenBank/DDBJ databases">
        <title>Massilia sp. R798.</title>
        <authorList>
            <person name="Baek J.H."/>
            <person name="Jung H.S."/>
            <person name="Kim K.R."/>
            <person name="Jeon C.O."/>
        </authorList>
    </citation>
    <scope>NUCLEOTIDE SEQUENCE [LARGE SCALE GENOMIC DNA]</scope>
    <source>
        <strain evidence="10 11">R798</strain>
    </source>
</reference>
<evidence type="ECO:0000256" key="2">
    <source>
        <dbReference type="ARBA" id="ARBA00022692"/>
    </source>
</evidence>
<dbReference type="Pfam" id="PF04347">
    <property type="entry name" value="FliO"/>
    <property type="match status" value="1"/>
</dbReference>
<feature type="compositionally biased region" description="Low complexity" evidence="8">
    <location>
        <begin position="76"/>
        <end position="87"/>
    </location>
</feature>
<evidence type="ECO:0000256" key="8">
    <source>
        <dbReference type="SAM" id="MobiDB-lite"/>
    </source>
</evidence>
<evidence type="ECO:0000256" key="1">
    <source>
        <dbReference type="ARBA" id="ARBA00022475"/>
    </source>
</evidence>
<evidence type="ECO:0000256" key="7">
    <source>
        <dbReference type="RuleBase" id="RU362064"/>
    </source>
</evidence>
<evidence type="ECO:0000256" key="6">
    <source>
        <dbReference type="ARBA" id="ARBA00037937"/>
    </source>
</evidence>
<evidence type="ECO:0000256" key="4">
    <source>
        <dbReference type="ARBA" id="ARBA00023136"/>
    </source>
</evidence>
<keyword evidence="2 7" id="KW-0812">Transmembrane</keyword>
<protein>
    <recommendedName>
        <fullName evidence="7">Flagellar protein</fullName>
    </recommendedName>
</protein>
<dbReference type="NCBIfam" id="TIGR03500">
    <property type="entry name" value="FliO_TIGR"/>
    <property type="match status" value="1"/>
</dbReference>
<gene>
    <name evidence="10" type="primary">fliO</name>
    <name evidence="10" type="ORF">I4X03_017320</name>
</gene>
<keyword evidence="3 7" id="KW-1133">Transmembrane helix</keyword>
<keyword evidence="4 7" id="KW-0472">Membrane</keyword>
<keyword evidence="11" id="KW-1185">Reference proteome</keyword>
<name>A0ABS7SSW4_9BURK</name>
<dbReference type="EMBL" id="JAFBIL020000007">
    <property type="protein sequence ID" value="MBZ2209032.1"/>
    <property type="molecule type" value="Genomic_DNA"/>
</dbReference>
<keyword evidence="10" id="KW-0966">Cell projection</keyword>
<dbReference type="PANTHER" id="PTHR38766">
    <property type="entry name" value="FLAGELLAR PROTEIN FLIO"/>
    <property type="match status" value="1"/>
</dbReference>
<comment type="caution">
    <text evidence="10">The sequence shown here is derived from an EMBL/GenBank/DDBJ whole genome shotgun (WGS) entry which is preliminary data.</text>
</comment>
<proteinExistence type="inferred from homology"/>
<keyword evidence="10" id="KW-0282">Flagellum</keyword>
<dbReference type="RefSeq" id="WP_223469508.1">
    <property type="nucleotide sequence ID" value="NZ_JAFBIL020000007.1"/>
</dbReference>
<dbReference type="InterPro" id="IPR022781">
    <property type="entry name" value="Flagellar_biosynth_FliO"/>
</dbReference>